<dbReference type="AlphaFoldDB" id="A0A7C9L9L2"/>
<keyword evidence="1" id="KW-1133">Transmembrane helix</keyword>
<name>A0A7C9L9L2_9RHOB</name>
<dbReference type="Proteomes" id="UP000483078">
    <property type="component" value="Unassembled WGS sequence"/>
</dbReference>
<proteinExistence type="predicted"/>
<feature type="transmembrane region" description="Helical" evidence="1">
    <location>
        <begin position="41"/>
        <end position="59"/>
    </location>
</feature>
<evidence type="ECO:0000313" key="3">
    <source>
        <dbReference type="Proteomes" id="UP000483078"/>
    </source>
</evidence>
<organism evidence="2 3">
    <name type="scientific">Sediminimonas qiaohouensis</name>
    <dbReference type="NCBI Taxonomy" id="552061"/>
    <lineage>
        <taxon>Bacteria</taxon>
        <taxon>Pseudomonadati</taxon>
        <taxon>Pseudomonadota</taxon>
        <taxon>Alphaproteobacteria</taxon>
        <taxon>Rhodobacterales</taxon>
        <taxon>Roseobacteraceae</taxon>
        <taxon>Sediminimonas</taxon>
    </lineage>
</organism>
<dbReference type="RefSeq" id="WP_273250521.1">
    <property type="nucleotide sequence ID" value="NZ_VENJ01000021.1"/>
</dbReference>
<feature type="transmembrane region" description="Helical" evidence="1">
    <location>
        <begin position="107"/>
        <end position="126"/>
    </location>
</feature>
<comment type="caution">
    <text evidence="2">The sequence shown here is derived from an EMBL/GenBank/DDBJ whole genome shotgun (WGS) entry which is preliminary data.</text>
</comment>
<feature type="transmembrane region" description="Helical" evidence="1">
    <location>
        <begin position="6"/>
        <end position="29"/>
    </location>
</feature>
<reference evidence="2 3" key="1">
    <citation type="submission" date="2019-06" db="EMBL/GenBank/DDBJ databases">
        <title>Enrichment of Autotrophic Halophilic Microorganisms from Red Sea Brine Pool Using Microbial Electrosynthesis System.</title>
        <authorList>
            <person name="Alqahtani M.F."/>
            <person name="Bajracharya S."/>
            <person name="Katuri K.P."/>
            <person name="Ali M."/>
            <person name="Saikaly P.E."/>
        </authorList>
    </citation>
    <scope>NUCLEOTIDE SEQUENCE [LARGE SCALE GENOMIC DNA]</scope>
    <source>
        <strain evidence="2">MES6</strain>
    </source>
</reference>
<evidence type="ECO:0000256" key="1">
    <source>
        <dbReference type="SAM" id="Phobius"/>
    </source>
</evidence>
<accession>A0A7C9L9L2</accession>
<dbReference type="EMBL" id="VENJ01000021">
    <property type="protein sequence ID" value="MTJ05653.1"/>
    <property type="molecule type" value="Genomic_DNA"/>
</dbReference>
<sequence>MFEPSPIFVGFLLLKSYFYLPAILLLALLRVGGGRGIWVRIAAGIAAAVALIGVAARFGPPLLGLYSGQLHMATVQVTALGGGMGMPLLASAGLLLSGALRGARWRGIDAVHAVVLLALLGLWALAG</sequence>
<keyword evidence="1" id="KW-0812">Transmembrane</keyword>
<keyword evidence="1" id="KW-0472">Membrane</keyword>
<evidence type="ECO:0000313" key="2">
    <source>
        <dbReference type="EMBL" id="MTJ05653.1"/>
    </source>
</evidence>
<protein>
    <submittedName>
        <fullName evidence="2">Uncharacterized protein</fullName>
    </submittedName>
</protein>
<feature type="transmembrane region" description="Helical" evidence="1">
    <location>
        <begin position="79"/>
        <end position="100"/>
    </location>
</feature>
<gene>
    <name evidence="2" type="ORF">FH759_13290</name>
</gene>